<dbReference type="EMBL" id="CP074129">
    <property type="protein sequence ID" value="QUS59071.1"/>
    <property type="molecule type" value="Genomic_DNA"/>
</dbReference>
<keyword evidence="3" id="KW-1185">Reference proteome</keyword>
<name>A0ABX8AZJ3_9HYPH</name>
<keyword evidence="1" id="KW-0732">Signal</keyword>
<dbReference type="Proteomes" id="UP000680706">
    <property type="component" value="Plasmid pAb134-03"/>
</dbReference>
<feature type="signal peptide" evidence="1">
    <location>
        <begin position="1"/>
        <end position="23"/>
    </location>
</feature>
<proteinExistence type="predicted"/>
<keyword evidence="2" id="KW-0614">Plasmid</keyword>
<dbReference type="RefSeq" id="WP_075701484.1">
    <property type="nucleotide sequence ID" value="NZ_CP074129.1"/>
</dbReference>
<evidence type="ECO:0008006" key="4">
    <source>
        <dbReference type="Google" id="ProtNLM"/>
    </source>
</evidence>
<geneLocation type="plasmid" evidence="2 3">
    <name>pAb134-03</name>
</geneLocation>
<organism evidence="2 3">
    <name type="scientific">Pseudovibrio brasiliensis</name>
    <dbReference type="NCBI Taxonomy" id="1898042"/>
    <lineage>
        <taxon>Bacteria</taxon>
        <taxon>Pseudomonadati</taxon>
        <taxon>Pseudomonadota</taxon>
        <taxon>Alphaproteobacteria</taxon>
        <taxon>Hyphomicrobiales</taxon>
        <taxon>Stappiaceae</taxon>
        <taxon>Pseudovibrio</taxon>
    </lineage>
</organism>
<evidence type="ECO:0000256" key="1">
    <source>
        <dbReference type="SAM" id="SignalP"/>
    </source>
</evidence>
<accession>A0ABX8AZJ3</accession>
<reference evidence="2 3" key="1">
    <citation type="journal article" date="2021" name="Angew. Chem. Int. Ed. Engl.">
        <title>A novel family of nonribosomal peptides modulate collective behavior in Pseudovibrio bacteria isolated from marine sponges.</title>
        <authorList>
            <person name="Ioca L.P."/>
            <person name="Dai Y."/>
            <person name="Kunakom S."/>
            <person name="Diaz-Espinosa J."/>
            <person name="Krunic A."/>
            <person name="Crnkovic C.M."/>
            <person name="Orjala J."/>
            <person name="Sanchez L.M."/>
            <person name="Ferreira A.G."/>
            <person name="Berlinck R.G.S."/>
            <person name="Eustaquio A.S."/>
        </authorList>
    </citation>
    <scope>NUCLEOTIDE SEQUENCE [LARGE SCALE GENOMIC DNA]</scope>
    <source>
        <strain evidence="2 3">Ab134</strain>
        <plasmid evidence="2 3">pAb134-03</plasmid>
    </source>
</reference>
<protein>
    <recommendedName>
        <fullName evidence="4">Secreted protein</fullName>
    </recommendedName>
</protein>
<sequence length="111" mass="12612">MNFIKIIVPIICVFLLTTSPSYADGENAPEDKTTKQNIDDEIQLLEDFTQGLKRVRDSSGNVSFGQCIAIARRLRIECQQNAQDGVGSEECYLEEDSRREWCARAWDNILP</sequence>
<evidence type="ECO:0000313" key="3">
    <source>
        <dbReference type="Proteomes" id="UP000680706"/>
    </source>
</evidence>
<gene>
    <name evidence="2" type="ORF">KGB56_26000</name>
</gene>
<evidence type="ECO:0000313" key="2">
    <source>
        <dbReference type="EMBL" id="QUS59071.1"/>
    </source>
</evidence>
<feature type="chain" id="PRO_5046680572" description="Secreted protein" evidence="1">
    <location>
        <begin position="24"/>
        <end position="111"/>
    </location>
</feature>